<dbReference type="FunFam" id="3.40.50.720:FF:000114">
    <property type="entry name" value="UDP-glucose 6-dehydrogenase"/>
    <property type="match status" value="1"/>
</dbReference>
<feature type="binding site" evidence="10">
    <location>
        <begin position="128"/>
        <end position="133"/>
    </location>
    <ligand>
        <name>NAD(+)</name>
        <dbReference type="ChEBI" id="CHEBI:57540"/>
    </ligand>
</feature>
<dbReference type="Gene3D" id="3.40.50.720">
    <property type="entry name" value="NAD(P)-binding Rossmann-like Domain"/>
    <property type="match status" value="2"/>
</dbReference>
<dbReference type="OrthoDB" id="5059218at2759"/>
<dbReference type="Pfam" id="PF03720">
    <property type="entry name" value="UDPG_MGDP_dh_C"/>
    <property type="match status" value="1"/>
</dbReference>
<evidence type="ECO:0000256" key="1">
    <source>
        <dbReference type="ARBA" id="ARBA00004701"/>
    </source>
</evidence>
<dbReference type="RefSeq" id="XP_005712525.1">
    <property type="nucleotide sequence ID" value="XM_005712468.1"/>
</dbReference>
<dbReference type="SUPFAM" id="SSF52413">
    <property type="entry name" value="UDP-glucose/GDP-mannose dehydrogenase C-terminal domain"/>
    <property type="match status" value="1"/>
</dbReference>
<dbReference type="UniPathway" id="UPA00038">
    <property type="reaction ID" value="UER00491"/>
</dbReference>
<accession>S0F2W5</accession>
<evidence type="ECO:0000256" key="6">
    <source>
        <dbReference type="ARBA" id="ARBA00023027"/>
    </source>
</evidence>
<evidence type="ECO:0000256" key="9">
    <source>
        <dbReference type="PIRSR" id="PIRSR500133-2"/>
    </source>
</evidence>
<proteinExistence type="inferred from homology"/>
<dbReference type="SMART" id="SM00984">
    <property type="entry name" value="UDPG_MGDP_dh_C"/>
    <property type="match status" value="1"/>
</dbReference>
<dbReference type="EMBL" id="HG001573">
    <property type="protein sequence ID" value="CDF77486.1"/>
    <property type="molecule type" value="Genomic_DNA"/>
</dbReference>
<dbReference type="InterPro" id="IPR036220">
    <property type="entry name" value="UDP-Glc/GDP-Man_DH_C_sf"/>
</dbReference>
<dbReference type="Pfam" id="PF03721">
    <property type="entry name" value="UDPG_MGDP_dh_N"/>
    <property type="match status" value="1"/>
</dbReference>
<comment type="pathway">
    <text evidence="1">Nucleotide-sugar biosynthesis; UDP-alpha-D-glucuronate biosynthesis; UDP-alpha-D-glucuronate from UDP-alpha-D-glucose: step 1/1.</text>
</comment>
<dbReference type="InterPro" id="IPR017476">
    <property type="entry name" value="UDP-Glc/GDP-Man"/>
</dbReference>
<dbReference type="SUPFAM" id="SSF51735">
    <property type="entry name" value="NAD(P)-binding Rossmann-fold domains"/>
    <property type="match status" value="1"/>
</dbReference>
<dbReference type="InterPro" id="IPR028356">
    <property type="entry name" value="UDPglc_DH_euk"/>
</dbReference>
<organism evidence="12 13">
    <name type="scientific">Chondrus crispus</name>
    <name type="common">Carrageen Irish moss</name>
    <name type="synonym">Polymorpha crispa</name>
    <dbReference type="NCBI Taxonomy" id="2769"/>
    <lineage>
        <taxon>Eukaryota</taxon>
        <taxon>Rhodophyta</taxon>
        <taxon>Florideophyceae</taxon>
        <taxon>Rhodymeniophycidae</taxon>
        <taxon>Gigartinales</taxon>
        <taxon>Gigartinaceae</taxon>
        <taxon>Chondrus</taxon>
    </lineage>
</organism>
<dbReference type="NCBIfam" id="TIGR03026">
    <property type="entry name" value="NDP-sugDHase"/>
    <property type="match status" value="1"/>
</dbReference>
<dbReference type="GO" id="GO:0005634">
    <property type="term" value="C:nucleus"/>
    <property type="evidence" value="ECO:0007669"/>
    <property type="project" value="TreeGrafter"/>
</dbReference>
<dbReference type="PIRSF" id="PIRSF500133">
    <property type="entry name" value="UDPglc_DH_euk"/>
    <property type="match status" value="1"/>
</dbReference>
<protein>
    <recommendedName>
        <fullName evidence="4">UDP-glucose 6-dehydrogenase</fullName>
        <ecNumber evidence="3">1.1.1.22</ecNumber>
    </recommendedName>
</protein>
<name>S0F2W5_CHOCR</name>
<feature type="binding site" evidence="10">
    <location>
        <position position="280"/>
    </location>
    <ligand>
        <name>NAD(+)</name>
        <dbReference type="ChEBI" id="CHEBI:57540"/>
    </ligand>
</feature>
<evidence type="ECO:0000256" key="5">
    <source>
        <dbReference type="ARBA" id="ARBA00023002"/>
    </source>
</evidence>
<dbReference type="EC" id="1.1.1.22" evidence="3"/>
<dbReference type="InterPro" id="IPR036291">
    <property type="entry name" value="NAD(P)-bd_dom_sf"/>
</dbReference>
<evidence type="ECO:0000256" key="3">
    <source>
        <dbReference type="ARBA" id="ARBA00012954"/>
    </source>
</evidence>
<feature type="binding site" evidence="9">
    <location>
        <position position="375"/>
    </location>
    <ligand>
        <name>substrate</name>
    </ligand>
</feature>
<feature type="binding site" evidence="9">
    <location>
        <begin position="382"/>
        <end position="388"/>
    </location>
    <ligand>
        <name>substrate</name>
    </ligand>
</feature>
<dbReference type="PhylomeDB" id="S0F2W5"/>
<dbReference type="InterPro" id="IPR014027">
    <property type="entry name" value="UDP-Glc/GDP-Man_DH_C"/>
</dbReference>
<dbReference type="PANTHER" id="PTHR11374:SF3">
    <property type="entry name" value="UDP-GLUCOSE 6-DEHYDROGENASE"/>
    <property type="match status" value="1"/>
</dbReference>
<keyword evidence="6 10" id="KW-0520">NAD</keyword>
<feature type="binding site" evidence="10">
    <location>
        <position position="158"/>
    </location>
    <ligand>
        <name>NAD(+)</name>
        <dbReference type="ChEBI" id="CHEBI:57540"/>
    </ligand>
</feature>
<dbReference type="KEGG" id="ccp:CHC_T00008869001"/>
<evidence type="ECO:0000256" key="2">
    <source>
        <dbReference type="ARBA" id="ARBA00006601"/>
    </source>
</evidence>
<feature type="binding site" evidence="9">
    <location>
        <begin position="453"/>
        <end position="454"/>
    </location>
    <ligand>
        <name>substrate</name>
    </ligand>
</feature>
<sequence>MACGIWGRYTCSGCTERHRDRAPTKLTTHGLTRLYARSNSTKTDTIPPFKFIPLPTLPHNHFFPSPPFSLSEYSYISQFKSRPPSLLLLSPSPSKILHIPPRPPSPQKDYRKMVSTPCQDGLKICCIGAGYVGGPTMSVIALKCPEITVNIVDISEPRIAAWNSDNLPIYEPGLDKVVKACRGRNLFFTTQVDQCIKEADIIFVAVNTPTKKVGIGAGRAADLTYWELAARRIAQVAETPKIVVEKSTVPIKTAEAISAVLHGAGKTQFSVLSNPEFLAEGTAIEDLDAPDRVLIGSTLCEEGSKASQTLADVYAHWVPREKILQTNVWSSELSKLVANSFLAQRVSSINAVSAICEASGADVDEVARAVGMDTRIGPKFMKASVGFGGSCFQKDILNLVYLCESMGLPEVAHYFHQVVQMNDLQKERFVSRIIHGLFNTITGKKIALLGFAFKKDTGDTRESAAIEICRRFIEEKAQIAIYDPKVEEEQIWSDLTGACQMDKIEVQKYVTLCPDAITACDNAHAMAVVTEWDEFKDINYNKVFEKMIKPSFVFDGRNVLDHELLRKIGFIVYAIGKPLDPKLSTA</sequence>
<dbReference type="GeneID" id="17320242"/>
<evidence type="ECO:0000256" key="8">
    <source>
        <dbReference type="PIRSR" id="PIRSR500133-1"/>
    </source>
</evidence>
<evidence type="ECO:0000256" key="7">
    <source>
        <dbReference type="ARBA" id="ARBA00047473"/>
    </source>
</evidence>
<dbReference type="PANTHER" id="PTHR11374">
    <property type="entry name" value="UDP-GLUCOSE DEHYDROGENASE/UDP-MANNAC DEHYDROGENASE"/>
    <property type="match status" value="1"/>
</dbReference>
<evidence type="ECO:0000256" key="10">
    <source>
        <dbReference type="PIRSR" id="PIRSR500133-3"/>
    </source>
</evidence>
<dbReference type="GO" id="GO:0051287">
    <property type="term" value="F:NAD binding"/>
    <property type="evidence" value="ECO:0007669"/>
    <property type="project" value="InterPro"/>
</dbReference>
<feature type="binding site" evidence="9">
    <location>
        <position position="557"/>
    </location>
    <ligand>
        <name>substrate</name>
    </ligand>
</feature>
<dbReference type="InterPro" id="IPR008927">
    <property type="entry name" value="6-PGluconate_DH-like_C_sf"/>
</dbReference>
<evidence type="ECO:0000256" key="4">
    <source>
        <dbReference type="ARBA" id="ARBA00015132"/>
    </source>
</evidence>
<feature type="binding site" evidence="10">
    <location>
        <begin position="391"/>
        <end position="394"/>
    </location>
    <ligand>
        <name>NAD(+)</name>
        <dbReference type="ChEBI" id="CHEBI:57540"/>
    </ligand>
</feature>
<keyword evidence="5" id="KW-0560">Oxidoreductase</keyword>
<dbReference type="OMA" id="CFIAVGT"/>
<evidence type="ECO:0000313" key="12">
    <source>
        <dbReference type="EMBL" id="CDF77486.1"/>
    </source>
</evidence>
<dbReference type="InterPro" id="IPR001732">
    <property type="entry name" value="UDP-Glc/GDP-Man_DH_N"/>
</dbReference>
<feature type="binding site" evidence="10">
    <location>
        <position position="461"/>
    </location>
    <ligand>
        <name>NAD(+)</name>
        <dbReference type="ChEBI" id="CHEBI:57540"/>
    </ligand>
</feature>
<dbReference type="Pfam" id="PF00984">
    <property type="entry name" value="UDPG_MGDP_dh"/>
    <property type="match status" value="1"/>
</dbReference>
<dbReference type="Gramene" id="CDF77486">
    <property type="protein sequence ID" value="CDF77486"/>
    <property type="gene ID" value="CHC_T00008869001"/>
</dbReference>
<dbReference type="GO" id="GO:0006065">
    <property type="term" value="P:UDP-glucuronate biosynthetic process"/>
    <property type="evidence" value="ECO:0007669"/>
    <property type="project" value="UniProtKB-UniPathway"/>
</dbReference>
<keyword evidence="13" id="KW-1185">Reference proteome</keyword>
<dbReference type="GO" id="GO:0006024">
    <property type="term" value="P:glycosaminoglycan biosynthetic process"/>
    <property type="evidence" value="ECO:0007669"/>
    <property type="project" value="TreeGrafter"/>
</dbReference>
<dbReference type="STRING" id="2769.S0F2W5"/>
<feature type="active site" description="Nucleophile" evidence="8">
    <location>
        <position position="391"/>
    </location>
</feature>
<feature type="binding site" evidence="10">
    <location>
        <begin position="247"/>
        <end position="248"/>
    </location>
    <ligand>
        <name>NAD(+)</name>
        <dbReference type="ChEBI" id="CHEBI:57540"/>
    </ligand>
</feature>
<comment type="catalytic activity">
    <reaction evidence="7">
        <text>UDP-alpha-D-glucose + 2 NAD(+) + H2O = UDP-alpha-D-glucuronate + 2 NADH + 3 H(+)</text>
        <dbReference type="Rhea" id="RHEA:23596"/>
        <dbReference type="ChEBI" id="CHEBI:15377"/>
        <dbReference type="ChEBI" id="CHEBI:15378"/>
        <dbReference type="ChEBI" id="CHEBI:57540"/>
        <dbReference type="ChEBI" id="CHEBI:57945"/>
        <dbReference type="ChEBI" id="CHEBI:58052"/>
        <dbReference type="ChEBI" id="CHEBI:58885"/>
        <dbReference type="EC" id="1.1.1.22"/>
    </reaction>
</comment>
<dbReference type="AlphaFoldDB" id="S0F2W5"/>
<dbReference type="FunFam" id="1.20.5.100:FF:000001">
    <property type="entry name" value="UDP-glucose 6-dehydrogenase"/>
    <property type="match status" value="1"/>
</dbReference>
<gene>
    <name evidence="12" type="ORF">CHC_T00008869001</name>
</gene>
<dbReference type="FunFam" id="3.40.50.720:FF:000032">
    <property type="entry name" value="UDP-glucose 6-dehydrogenase"/>
    <property type="match status" value="1"/>
</dbReference>
<evidence type="ECO:0000313" key="13">
    <source>
        <dbReference type="Proteomes" id="UP000012073"/>
    </source>
</evidence>
<evidence type="ECO:0000259" key="11">
    <source>
        <dbReference type="SMART" id="SM00984"/>
    </source>
</evidence>
<dbReference type="PIRSF" id="PIRSF000124">
    <property type="entry name" value="UDPglc_GDPman_dh"/>
    <property type="match status" value="1"/>
</dbReference>
<feature type="binding site" evidence="10">
    <location>
        <position position="153"/>
    </location>
    <ligand>
        <name>NAD(+)</name>
        <dbReference type="ChEBI" id="CHEBI:57540"/>
    </ligand>
</feature>
<dbReference type="SUPFAM" id="SSF48179">
    <property type="entry name" value="6-phosphogluconate dehydrogenase C-terminal domain-like"/>
    <property type="match status" value="1"/>
</dbReference>
<feature type="binding site" evidence="9">
    <location>
        <begin position="276"/>
        <end position="280"/>
    </location>
    <ligand>
        <name>substrate</name>
    </ligand>
</feature>
<dbReference type="Gene3D" id="1.20.5.100">
    <property type="entry name" value="Cytochrome c1, transmembrane anchor, C-terminal"/>
    <property type="match status" value="1"/>
</dbReference>
<dbReference type="GO" id="GO:0003979">
    <property type="term" value="F:UDP-glucose 6-dehydrogenase activity"/>
    <property type="evidence" value="ECO:0007669"/>
    <property type="project" value="UniProtKB-EC"/>
</dbReference>
<feature type="binding site" evidence="10">
    <location>
        <begin position="206"/>
        <end position="210"/>
    </location>
    <ligand>
        <name>NAD(+)</name>
        <dbReference type="ChEBI" id="CHEBI:57540"/>
    </ligand>
</feature>
<dbReference type="Proteomes" id="UP000012073">
    <property type="component" value="Unassembled WGS sequence"/>
</dbReference>
<feature type="domain" description="UDP-glucose/GDP-mannose dehydrogenase C-terminal" evidence="11">
    <location>
        <begin position="447"/>
        <end position="562"/>
    </location>
</feature>
<dbReference type="InterPro" id="IPR014026">
    <property type="entry name" value="UDP-Glc/GDP-Man_DH_dimer"/>
</dbReference>
<feature type="binding site" evidence="9">
    <location>
        <begin position="335"/>
        <end position="339"/>
    </location>
    <ligand>
        <name>substrate</name>
    </ligand>
</feature>
<reference evidence="13" key="1">
    <citation type="journal article" date="2013" name="Proc. Natl. Acad. Sci. U.S.A.">
        <title>Genome structure and metabolic features in the red seaweed Chondrus crispus shed light on evolution of the Archaeplastida.</title>
        <authorList>
            <person name="Collen J."/>
            <person name="Porcel B."/>
            <person name="Carre W."/>
            <person name="Ball S.G."/>
            <person name="Chaparro C."/>
            <person name="Tonon T."/>
            <person name="Barbeyron T."/>
            <person name="Michel G."/>
            <person name="Noel B."/>
            <person name="Valentin K."/>
            <person name="Elias M."/>
            <person name="Artiguenave F."/>
            <person name="Arun A."/>
            <person name="Aury J.M."/>
            <person name="Barbosa-Neto J.F."/>
            <person name="Bothwell J.H."/>
            <person name="Bouget F.Y."/>
            <person name="Brillet L."/>
            <person name="Cabello-Hurtado F."/>
            <person name="Capella-Gutierrez S."/>
            <person name="Charrier B."/>
            <person name="Cladiere L."/>
            <person name="Cock J.M."/>
            <person name="Coelho S.M."/>
            <person name="Colleoni C."/>
            <person name="Czjzek M."/>
            <person name="Da Silva C."/>
            <person name="Delage L."/>
            <person name="Denoeud F."/>
            <person name="Deschamps P."/>
            <person name="Dittami S.M."/>
            <person name="Gabaldon T."/>
            <person name="Gachon C.M."/>
            <person name="Groisillier A."/>
            <person name="Herve C."/>
            <person name="Jabbari K."/>
            <person name="Katinka M."/>
            <person name="Kloareg B."/>
            <person name="Kowalczyk N."/>
            <person name="Labadie K."/>
            <person name="Leblanc C."/>
            <person name="Lopez P.J."/>
            <person name="McLachlan D.H."/>
            <person name="Meslet-Cladiere L."/>
            <person name="Moustafa A."/>
            <person name="Nehr Z."/>
            <person name="Nyvall Collen P."/>
            <person name="Panaud O."/>
            <person name="Partensky F."/>
            <person name="Poulain J."/>
            <person name="Rensing S.A."/>
            <person name="Rousvoal S."/>
            <person name="Samson G."/>
            <person name="Symeonidi A."/>
            <person name="Weissenbach J."/>
            <person name="Zambounis A."/>
            <person name="Wincker P."/>
            <person name="Boyen C."/>
        </authorList>
    </citation>
    <scope>NUCLEOTIDE SEQUENCE [LARGE SCALE GENOMIC DNA]</scope>
    <source>
        <strain evidence="13">cv. Stackhouse</strain>
    </source>
</reference>
<comment type="similarity">
    <text evidence="2">Belongs to the UDP-glucose/GDP-mannose dehydrogenase family.</text>
</comment>